<dbReference type="PROSITE" id="PS00957">
    <property type="entry name" value="NAD_G3PDH"/>
    <property type="match status" value="1"/>
</dbReference>
<comment type="function">
    <text evidence="13">Catalyzes the reduction of the glycolytic intermediate dihydroxyacetone phosphate (DHAP) to sn-glycerol 3-phosphate (G3P), the key precursor for phospholipid synthesis.</text>
</comment>
<dbReference type="GO" id="GO:0141152">
    <property type="term" value="F:glycerol-3-phosphate dehydrogenase (NAD+) activity"/>
    <property type="evidence" value="ECO:0007669"/>
    <property type="project" value="RHEA"/>
</dbReference>
<reference evidence="20 21" key="1">
    <citation type="submission" date="2015-11" db="EMBL/GenBank/DDBJ databases">
        <title>Genomic analysis of 38 Legionella species identifies large and diverse effector repertoires.</title>
        <authorList>
            <person name="Burstein D."/>
            <person name="Amaro F."/>
            <person name="Zusman T."/>
            <person name="Lifshitz Z."/>
            <person name="Cohen O."/>
            <person name="Gilbert J.A."/>
            <person name="Pupko T."/>
            <person name="Shuman H.A."/>
            <person name="Segal G."/>
        </authorList>
    </citation>
    <scope>NUCLEOTIDE SEQUENCE [LARGE SCALE GENOMIC DNA]</scope>
    <source>
        <strain evidence="20 21">SE-32A-C8</strain>
    </source>
</reference>
<evidence type="ECO:0000256" key="12">
    <source>
        <dbReference type="ARBA" id="ARBA00080511"/>
    </source>
</evidence>
<feature type="binding site" evidence="13">
    <location>
        <position position="253"/>
    </location>
    <ligand>
        <name>sn-glycerol 3-phosphate</name>
        <dbReference type="ChEBI" id="CHEBI:57597"/>
    </ligand>
</feature>
<evidence type="ECO:0000256" key="9">
    <source>
        <dbReference type="ARBA" id="ARBA00052716"/>
    </source>
</evidence>
<feature type="binding site" evidence="13">
    <location>
        <position position="277"/>
    </location>
    <ligand>
        <name>NADPH</name>
        <dbReference type="ChEBI" id="CHEBI:57783"/>
    </ligand>
</feature>
<feature type="binding site" evidence="13">
    <location>
        <position position="136"/>
    </location>
    <ligand>
        <name>sn-glycerol 3-phosphate</name>
        <dbReference type="ChEBI" id="CHEBI:57597"/>
    </ligand>
</feature>
<comment type="similarity">
    <text evidence="1 13 17">Belongs to the NAD-dependent glycerol-3-phosphate dehydrogenase family.</text>
</comment>
<feature type="binding site" evidence="13">
    <location>
        <position position="254"/>
    </location>
    <ligand>
        <name>sn-glycerol 3-phosphate</name>
        <dbReference type="ChEBI" id="CHEBI:57597"/>
    </ligand>
</feature>
<feature type="domain" description="Glycerol-3-phosphate dehydrogenase NAD-dependent N-terminal" evidence="18">
    <location>
        <begin position="6"/>
        <end position="155"/>
    </location>
</feature>
<dbReference type="InterPro" id="IPR013328">
    <property type="entry name" value="6PGD_dom2"/>
</dbReference>
<dbReference type="AlphaFoldDB" id="A0A0W0TWB5"/>
<evidence type="ECO:0000256" key="17">
    <source>
        <dbReference type="RuleBase" id="RU000437"/>
    </source>
</evidence>
<evidence type="ECO:0000256" key="6">
    <source>
        <dbReference type="ARBA" id="ARBA00023098"/>
    </source>
</evidence>
<dbReference type="GO" id="GO:0051287">
    <property type="term" value="F:NAD binding"/>
    <property type="evidence" value="ECO:0007669"/>
    <property type="project" value="InterPro"/>
</dbReference>
<dbReference type="InterPro" id="IPR011128">
    <property type="entry name" value="G3P_DH_NAD-dep_N"/>
</dbReference>
<dbReference type="FunFam" id="3.40.50.720:FF:000019">
    <property type="entry name" value="Glycerol-3-phosphate dehydrogenase [NAD(P)+]"/>
    <property type="match status" value="1"/>
</dbReference>
<feature type="binding site" evidence="13">
    <location>
        <position position="51"/>
    </location>
    <ligand>
        <name>NADPH</name>
        <dbReference type="ChEBI" id="CHEBI:57783"/>
    </ligand>
</feature>
<dbReference type="Pfam" id="PF07479">
    <property type="entry name" value="NAD_Gly3P_dh_C"/>
    <property type="match status" value="1"/>
</dbReference>
<gene>
    <name evidence="13 20" type="primary">gpsA</name>
    <name evidence="20" type="ORF">Lery_0007</name>
</gene>
<dbReference type="Proteomes" id="UP000054773">
    <property type="component" value="Unassembled WGS sequence"/>
</dbReference>
<dbReference type="EC" id="1.1.1.94" evidence="10 13"/>
<keyword evidence="13" id="KW-0963">Cytoplasm</keyword>
<dbReference type="GO" id="GO:0046167">
    <property type="term" value="P:glycerol-3-phosphate biosynthetic process"/>
    <property type="evidence" value="ECO:0007669"/>
    <property type="project" value="UniProtKB-UniRule"/>
</dbReference>
<dbReference type="InterPro" id="IPR006168">
    <property type="entry name" value="G3P_DH_NAD-dep"/>
</dbReference>
<comment type="catalytic activity">
    <reaction evidence="13">
        <text>sn-glycerol 3-phosphate + NAD(+) = dihydroxyacetone phosphate + NADH + H(+)</text>
        <dbReference type="Rhea" id="RHEA:11092"/>
        <dbReference type="ChEBI" id="CHEBI:15378"/>
        <dbReference type="ChEBI" id="CHEBI:57540"/>
        <dbReference type="ChEBI" id="CHEBI:57597"/>
        <dbReference type="ChEBI" id="CHEBI:57642"/>
        <dbReference type="ChEBI" id="CHEBI:57945"/>
        <dbReference type="EC" id="1.1.1.94"/>
    </reaction>
</comment>
<comment type="caution">
    <text evidence="13">Lacks conserved residue(s) required for the propagation of feature annotation.</text>
</comment>
<dbReference type="NCBIfam" id="NF000940">
    <property type="entry name" value="PRK00094.1-2"/>
    <property type="match status" value="1"/>
</dbReference>
<evidence type="ECO:0000259" key="19">
    <source>
        <dbReference type="Pfam" id="PF07479"/>
    </source>
</evidence>
<dbReference type="PANTHER" id="PTHR11728">
    <property type="entry name" value="GLYCEROL-3-PHOSPHATE DEHYDROGENASE"/>
    <property type="match status" value="1"/>
</dbReference>
<comment type="catalytic activity">
    <reaction evidence="9">
        <text>sn-glycerol 3-phosphate + NADP(+) = dihydroxyacetone phosphate + NADPH + H(+)</text>
        <dbReference type="Rhea" id="RHEA:11096"/>
        <dbReference type="ChEBI" id="CHEBI:15378"/>
        <dbReference type="ChEBI" id="CHEBI:57597"/>
        <dbReference type="ChEBI" id="CHEBI:57642"/>
        <dbReference type="ChEBI" id="CHEBI:57783"/>
        <dbReference type="ChEBI" id="CHEBI:58349"/>
        <dbReference type="EC" id="1.1.1.94"/>
    </reaction>
    <physiologicalReaction direction="right-to-left" evidence="9">
        <dbReference type="Rhea" id="RHEA:11098"/>
    </physiologicalReaction>
</comment>
<evidence type="ECO:0000259" key="18">
    <source>
        <dbReference type="Pfam" id="PF01210"/>
    </source>
</evidence>
<feature type="binding site" evidence="13">
    <location>
        <position position="134"/>
    </location>
    <ligand>
        <name>sn-glycerol 3-phosphate</name>
        <dbReference type="ChEBI" id="CHEBI:57597"/>
    </ligand>
</feature>
<feature type="active site" description="Proton acceptor" evidence="13 14">
    <location>
        <position position="189"/>
    </location>
</feature>
<dbReference type="InterPro" id="IPR006109">
    <property type="entry name" value="G3P_DH_NAD-dep_C"/>
</dbReference>
<comment type="caution">
    <text evidence="20">The sequence shown here is derived from an EMBL/GenBank/DDBJ whole genome shotgun (WGS) entry which is preliminary data.</text>
</comment>
<feature type="domain" description="Glycerol-3-phosphate dehydrogenase NAD-dependent C-terminal" evidence="19">
    <location>
        <begin position="178"/>
        <end position="318"/>
    </location>
</feature>
<feature type="binding site" evidence="16">
    <location>
        <position position="253"/>
    </location>
    <ligand>
        <name>NAD(+)</name>
        <dbReference type="ChEBI" id="CHEBI:57540"/>
    </ligand>
</feature>
<organism evidence="20 21">
    <name type="scientific">Legionella erythra</name>
    <dbReference type="NCBI Taxonomy" id="448"/>
    <lineage>
        <taxon>Bacteria</taxon>
        <taxon>Pseudomonadati</taxon>
        <taxon>Pseudomonadota</taxon>
        <taxon>Gammaproteobacteria</taxon>
        <taxon>Legionellales</taxon>
        <taxon>Legionellaceae</taxon>
        <taxon>Legionella</taxon>
    </lineage>
</organism>
<evidence type="ECO:0000313" key="20">
    <source>
        <dbReference type="EMBL" id="KTC99897.1"/>
    </source>
</evidence>
<dbReference type="GO" id="GO:0046474">
    <property type="term" value="P:glycerophospholipid biosynthetic process"/>
    <property type="evidence" value="ECO:0007669"/>
    <property type="project" value="TreeGrafter"/>
</dbReference>
<dbReference type="InterPro" id="IPR036291">
    <property type="entry name" value="NAD(P)-bd_dom_sf"/>
</dbReference>
<feature type="binding site" evidence="13">
    <location>
        <position position="105"/>
    </location>
    <ligand>
        <name>sn-glycerol 3-phosphate</name>
        <dbReference type="ChEBI" id="CHEBI:57597"/>
    </ligand>
</feature>
<dbReference type="PATRIC" id="fig|448.7.peg.8"/>
<dbReference type="HAMAP" id="MF_00394">
    <property type="entry name" value="NAD_Glyc3P_dehydrog"/>
    <property type="match status" value="1"/>
</dbReference>
<feature type="binding site" evidence="13">
    <location>
        <position position="252"/>
    </location>
    <ligand>
        <name>sn-glycerol 3-phosphate</name>
        <dbReference type="ChEBI" id="CHEBI:57597"/>
    </ligand>
</feature>
<evidence type="ECO:0000256" key="10">
    <source>
        <dbReference type="ARBA" id="ARBA00066687"/>
    </source>
</evidence>
<dbReference type="Gene3D" id="3.40.50.720">
    <property type="entry name" value="NAD(P)-binding Rossmann-like Domain"/>
    <property type="match status" value="1"/>
</dbReference>
<evidence type="ECO:0000256" key="3">
    <source>
        <dbReference type="ARBA" id="ARBA00022857"/>
    </source>
</evidence>
<dbReference type="SUPFAM" id="SSF48179">
    <property type="entry name" value="6-phosphogluconate dehydrogenase C-terminal domain-like"/>
    <property type="match status" value="1"/>
</dbReference>
<name>A0A0W0TWB5_LEGER</name>
<evidence type="ECO:0000256" key="11">
    <source>
        <dbReference type="ARBA" id="ARBA00069372"/>
    </source>
</evidence>
<feature type="binding site" evidence="15">
    <location>
        <position position="105"/>
    </location>
    <ligand>
        <name>substrate</name>
    </ligand>
</feature>
<evidence type="ECO:0000256" key="8">
    <source>
        <dbReference type="ARBA" id="ARBA00023264"/>
    </source>
</evidence>
<dbReference type="PANTHER" id="PTHR11728:SF1">
    <property type="entry name" value="GLYCEROL-3-PHOSPHATE DEHYDROGENASE [NAD(+)] 2, CHLOROPLASTIC"/>
    <property type="match status" value="1"/>
</dbReference>
<dbReference type="GO" id="GO:0005975">
    <property type="term" value="P:carbohydrate metabolic process"/>
    <property type="evidence" value="ECO:0007669"/>
    <property type="project" value="InterPro"/>
</dbReference>
<dbReference type="UniPathway" id="UPA00940"/>
<keyword evidence="2 13" id="KW-0444">Lipid biosynthesis</keyword>
<dbReference type="FunFam" id="1.10.1040.10:FF:000001">
    <property type="entry name" value="Glycerol-3-phosphate dehydrogenase [NAD(P)+]"/>
    <property type="match status" value="1"/>
</dbReference>
<dbReference type="RefSeq" id="WP_058525200.1">
    <property type="nucleotide sequence ID" value="NZ_CAAAHY010000004.1"/>
</dbReference>
<evidence type="ECO:0000256" key="14">
    <source>
        <dbReference type="PIRSR" id="PIRSR000114-1"/>
    </source>
</evidence>
<feature type="binding site" evidence="13">
    <location>
        <position position="13"/>
    </location>
    <ligand>
        <name>NADPH</name>
        <dbReference type="ChEBI" id="CHEBI:57783"/>
    </ligand>
</feature>
<dbReference type="GO" id="GO:0005829">
    <property type="term" value="C:cytosol"/>
    <property type="evidence" value="ECO:0007669"/>
    <property type="project" value="TreeGrafter"/>
</dbReference>
<dbReference type="Gene3D" id="1.10.1040.10">
    <property type="entry name" value="N-(1-d-carboxylethyl)-l-norvaline Dehydrogenase, domain 2"/>
    <property type="match status" value="1"/>
</dbReference>
<evidence type="ECO:0000256" key="5">
    <source>
        <dbReference type="ARBA" id="ARBA00023027"/>
    </source>
</evidence>
<keyword evidence="5 13" id="KW-0520">NAD</keyword>
<evidence type="ECO:0000256" key="16">
    <source>
        <dbReference type="PIRSR" id="PIRSR000114-3"/>
    </source>
</evidence>
<feature type="binding site" evidence="16">
    <location>
        <begin position="10"/>
        <end position="15"/>
    </location>
    <ligand>
        <name>NAD(+)</name>
        <dbReference type="ChEBI" id="CHEBI:57540"/>
    </ligand>
</feature>
<feature type="binding site" evidence="13">
    <location>
        <position position="242"/>
    </location>
    <ligand>
        <name>sn-glycerol 3-phosphate</name>
        <dbReference type="ChEBI" id="CHEBI:57597"/>
    </ligand>
</feature>
<comment type="subcellular location">
    <subcellularLocation>
        <location evidence="13">Cytoplasm</location>
    </subcellularLocation>
</comment>
<keyword evidence="7 13" id="KW-0594">Phospholipid biosynthesis</keyword>
<evidence type="ECO:0000256" key="1">
    <source>
        <dbReference type="ARBA" id="ARBA00011009"/>
    </source>
</evidence>
<dbReference type="NCBIfam" id="NF000942">
    <property type="entry name" value="PRK00094.1-4"/>
    <property type="match status" value="1"/>
</dbReference>
<dbReference type="InterPro" id="IPR008927">
    <property type="entry name" value="6-PGluconate_DH-like_C_sf"/>
</dbReference>
<comment type="pathway">
    <text evidence="13">Membrane lipid metabolism; glycerophospholipid metabolism.</text>
</comment>
<feature type="binding site" evidence="13">
    <location>
        <position position="253"/>
    </location>
    <ligand>
        <name>NADPH</name>
        <dbReference type="ChEBI" id="CHEBI:57783"/>
    </ligand>
</feature>
<dbReference type="GO" id="GO:0046168">
    <property type="term" value="P:glycerol-3-phosphate catabolic process"/>
    <property type="evidence" value="ECO:0007669"/>
    <property type="project" value="InterPro"/>
</dbReference>
<evidence type="ECO:0000256" key="2">
    <source>
        <dbReference type="ARBA" id="ARBA00022516"/>
    </source>
</evidence>
<feature type="binding site" evidence="16">
    <location>
        <position position="138"/>
    </location>
    <ligand>
        <name>NAD(+)</name>
        <dbReference type="ChEBI" id="CHEBI:57540"/>
    </ligand>
</feature>
<keyword evidence="3 13" id="KW-0521">NADP</keyword>
<protein>
    <recommendedName>
        <fullName evidence="11 13">Glycerol-3-phosphate dehydrogenase [NAD(P)+]</fullName>
        <ecNumber evidence="10 13">1.1.1.94</ecNumber>
    </recommendedName>
    <alternativeName>
        <fullName evidence="13">NAD(P)(+)-dependent glycerol-3-phosphate dehydrogenase</fullName>
    </alternativeName>
    <alternativeName>
        <fullName evidence="12 13">NAD(P)H-dependent dihydroxyacetone-phosphate reductase</fullName>
    </alternativeName>
</protein>
<dbReference type="OrthoDB" id="9812273at2"/>
<evidence type="ECO:0000313" key="21">
    <source>
        <dbReference type="Proteomes" id="UP000054773"/>
    </source>
</evidence>
<dbReference type="STRING" id="448.Lery_0007"/>
<feature type="binding site" evidence="13">
    <location>
        <position position="189"/>
    </location>
    <ligand>
        <name>sn-glycerol 3-phosphate</name>
        <dbReference type="ChEBI" id="CHEBI:57597"/>
    </ligand>
</feature>
<feature type="binding site" evidence="13">
    <location>
        <position position="138"/>
    </location>
    <ligand>
        <name>NADPH</name>
        <dbReference type="ChEBI" id="CHEBI:57783"/>
    </ligand>
</feature>
<keyword evidence="4 13" id="KW-0560">Oxidoreductase</keyword>
<feature type="binding site" evidence="13">
    <location>
        <position position="105"/>
    </location>
    <ligand>
        <name>NADPH</name>
        <dbReference type="ChEBI" id="CHEBI:57783"/>
    </ligand>
</feature>
<dbReference type="GO" id="GO:0141153">
    <property type="term" value="F:glycerol-3-phosphate dehydrogenase (NADP+) activity"/>
    <property type="evidence" value="ECO:0007669"/>
    <property type="project" value="RHEA"/>
</dbReference>
<feature type="binding site" evidence="13">
    <location>
        <position position="279"/>
    </location>
    <ligand>
        <name>NADPH</name>
        <dbReference type="ChEBI" id="CHEBI:57783"/>
    </ligand>
</feature>
<dbReference type="PIRSF" id="PIRSF000114">
    <property type="entry name" value="Glycerol-3-P_dh"/>
    <property type="match status" value="1"/>
</dbReference>
<dbReference type="SUPFAM" id="SSF51735">
    <property type="entry name" value="NAD(P)-binding Rossmann-fold domains"/>
    <property type="match status" value="1"/>
</dbReference>
<dbReference type="Pfam" id="PF01210">
    <property type="entry name" value="NAD_Gly3P_dh_N"/>
    <property type="match status" value="1"/>
</dbReference>
<proteinExistence type="inferred from homology"/>
<keyword evidence="21" id="KW-1185">Reference proteome</keyword>
<dbReference type="EMBL" id="LNYA01000001">
    <property type="protein sequence ID" value="KTC99897.1"/>
    <property type="molecule type" value="Genomic_DNA"/>
</dbReference>
<sequence>MTEKTIAILGAGSWGTAVAIHLARHGNRVLLWGQNAQYMAQMQSDRCNSRYLPDSHFPDTLEATADLAACQHLAEDVIIAVPSHAFASLLAKLQAPKRGIAWLTKGVDPASNRLLSELVTERWGENYPLALISGPSFAKELAQGLPTAVTLAGNHGEYQKDLQHALHHNNLRVYLGNDIIGVQLCGAVKNVLAIACGISDGLGYGANAKAALITRGLAEMRRLGLALGAREDTFMGLAGVGDLVLTCTDNQSRNRRFGLYLGEGMDLVSAEATIGQVVEGKHNAAQVCKLAQDHQVDMPICTQINTLLQSQITPQQAVTNLMSRRVGEE</sequence>
<feature type="binding site" evidence="13">
    <location>
        <position position="14"/>
    </location>
    <ligand>
        <name>NADPH</name>
        <dbReference type="ChEBI" id="CHEBI:57783"/>
    </ligand>
</feature>
<evidence type="ECO:0000256" key="4">
    <source>
        <dbReference type="ARBA" id="ARBA00023002"/>
    </source>
</evidence>
<evidence type="ECO:0000256" key="13">
    <source>
        <dbReference type="HAMAP-Rule" id="MF_00394"/>
    </source>
</evidence>
<keyword evidence="6 13" id="KW-0443">Lipid metabolism</keyword>
<evidence type="ECO:0000256" key="7">
    <source>
        <dbReference type="ARBA" id="ARBA00023209"/>
    </source>
</evidence>
<evidence type="ECO:0000256" key="15">
    <source>
        <dbReference type="PIRSR" id="PIRSR000114-2"/>
    </source>
</evidence>
<dbReference type="PRINTS" id="PR00077">
    <property type="entry name" value="GPDHDRGNASE"/>
</dbReference>
<keyword evidence="13" id="KW-0547">Nucleotide-binding</keyword>
<keyword evidence="8 13" id="KW-1208">Phospholipid metabolism</keyword>
<accession>A0A0W0TWB5</accession>
<feature type="binding site" evidence="15">
    <location>
        <begin position="253"/>
        <end position="254"/>
    </location>
    <ligand>
        <name>substrate</name>
    </ligand>
</feature>